<keyword evidence="1" id="KW-0812">Transmembrane</keyword>
<organism evidence="2 3">
    <name type="scientific">Ehrlichia chaffeensis (strain ATCC CRL-10679 / Arkansas)</name>
    <dbReference type="NCBI Taxonomy" id="205920"/>
    <lineage>
        <taxon>Bacteria</taxon>
        <taxon>Pseudomonadati</taxon>
        <taxon>Pseudomonadota</taxon>
        <taxon>Alphaproteobacteria</taxon>
        <taxon>Rickettsiales</taxon>
        <taxon>Anaplasmataceae</taxon>
        <taxon>Ehrlichia</taxon>
    </lineage>
</organism>
<protein>
    <submittedName>
        <fullName evidence="2">Uncharacterized protein</fullName>
    </submittedName>
</protein>
<keyword evidence="3" id="KW-1185">Reference proteome</keyword>
<name>Q2GG70_EHRCR</name>
<evidence type="ECO:0000313" key="3">
    <source>
        <dbReference type="Proteomes" id="UP000008320"/>
    </source>
</evidence>
<dbReference type="HOGENOM" id="CLU_2600485_0_0_5"/>
<sequence length="79" mass="9259">MQNIFLKQCVILKTVQHNHTIYGICFADLCVYALTVASHKNTKNSSNIFIAFKTYTLAIEIYVLYERHIFETMRNLKNN</sequence>
<dbReference type="STRING" id="205920.ECH_0765"/>
<feature type="transmembrane region" description="Helical" evidence="1">
    <location>
        <begin position="45"/>
        <end position="65"/>
    </location>
</feature>
<feature type="transmembrane region" description="Helical" evidence="1">
    <location>
        <begin position="21"/>
        <end position="39"/>
    </location>
</feature>
<dbReference type="KEGG" id="ech:ECH_0765"/>
<dbReference type="AlphaFoldDB" id="Q2GG70"/>
<keyword evidence="1" id="KW-1133">Transmembrane helix</keyword>
<dbReference type="EMBL" id="CP000236">
    <property type="protein sequence ID" value="ABD45330.1"/>
    <property type="molecule type" value="Genomic_DNA"/>
</dbReference>
<evidence type="ECO:0000313" key="2">
    <source>
        <dbReference type="EMBL" id="ABD45330.1"/>
    </source>
</evidence>
<reference evidence="2 3" key="1">
    <citation type="journal article" date="2006" name="PLoS Genet.">
        <title>Comparative genomics of emerging human ehrlichiosis agents.</title>
        <authorList>
            <person name="Dunning Hotopp J.C."/>
            <person name="Lin M."/>
            <person name="Madupu R."/>
            <person name="Crabtree J."/>
            <person name="Angiuoli S.V."/>
            <person name="Eisen J.A."/>
            <person name="Seshadri R."/>
            <person name="Ren Q."/>
            <person name="Wu M."/>
            <person name="Utterback T.R."/>
            <person name="Smith S."/>
            <person name="Lewis M."/>
            <person name="Khouri H."/>
            <person name="Zhang C."/>
            <person name="Niu H."/>
            <person name="Lin Q."/>
            <person name="Ohashi N."/>
            <person name="Zhi N."/>
            <person name="Nelson W."/>
            <person name="Brinkac L.M."/>
            <person name="Dodson R.J."/>
            <person name="Rosovitz M.J."/>
            <person name="Sundaram J."/>
            <person name="Daugherty S.C."/>
            <person name="Davidsen T."/>
            <person name="Durkin A.S."/>
            <person name="Gwinn M."/>
            <person name="Haft D.H."/>
            <person name="Selengut J.D."/>
            <person name="Sullivan S.A."/>
            <person name="Zafar N."/>
            <person name="Zhou L."/>
            <person name="Benahmed F."/>
            <person name="Forberger H."/>
            <person name="Halpin R."/>
            <person name="Mulligan S."/>
            <person name="Robinson J."/>
            <person name="White O."/>
            <person name="Rikihisa Y."/>
            <person name="Tettelin H."/>
        </authorList>
    </citation>
    <scope>NUCLEOTIDE SEQUENCE [LARGE SCALE GENOMIC DNA]</scope>
    <source>
        <strain evidence="3">ATCC CRL-10679 / Arkansas</strain>
    </source>
</reference>
<gene>
    <name evidence="2" type="ordered locus">ECH_0765</name>
</gene>
<accession>Q2GG70</accession>
<dbReference type="Proteomes" id="UP000008320">
    <property type="component" value="Chromosome"/>
</dbReference>
<evidence type="ECO:0000256" key="1">
    <source>
        <dbReference type="SAM" id="Phobius"/>
    </source>
</evidence>
<proteinExistence type="predicted"/>
<keyword evidence="1" id="KW-0472">Membrane</keyword>